<evidence type="ECO:0000256" key="1">
    <source>
        <dbReference type="SAM" id="MobiDB-lite"/>
    </source>
</evidence>
<dbReference type="InterPro" id="IPR043502">
    <property type="entry name" value="DNA/RNA_pol_sf"/>
</dbReference>
<gene>
    <name evidence="2" type="ORF">Slati_3927800</name>
</gene>
<name>A0AAW2TNT5_9LAMI</name>
<accession>A0AAW2TNT5</accession>
<dbReference type="AlphaFoldDB" id="A0AAW2TNT5"/>
<protein>
    <submittedName>
        <fullName evidence="2">Uncharacterized protein</fullName>
    </submittedName>
</protein>
<organism evidence="2">
    <name type="scientific">Sesamum latifolium</name>
    <dbReference type="NCBI Taxonomy" id="2727402"/>
    <lineage>
        <taxon>Eukaryota</taxon>
        <taxon>Viridiplantae</taxon>
        <taxon>Streptophyta</taxon>
        <taxon>Embryophyta</taxon>
        <taxon>Tracheophyta</taxon>
        <taxon>Spermatophyta</taxon>
        <taxon>Magnoliopsida</taxon>
        <taxon>eudicotyledons</taxon>
        <taxon>Gunneridae</taxon>
        <taxon>Pentapetalae</taxon>
        <taxon>asterids</taxon>
        <taxon>lamiids</taxon>
        <taxon>Lamiales</taxon>
        <taxon>Pedaliaceae</taxon>
        <taxon>Sesamum</taxon>
    </lineage>
</organism>
<proteinExistence type="predicted"/>
<dbReference type="PANTHER" id="PTHR15503:SF45">
    <property type="entry name" value="RNA-DIRECTED DNA POLYMERASE HOMOLOG"/>
    <property type="match status" value="1"/>
</dbReference>
<dbReference type="InterPro" id="IPR032567">
    <property type="entry name" value="RTL1-rel"/>
</dbReference>
<reference evidence="2" key="2">
    <citation type="journal article" date="2024" name="Plant">
        <title>Genomic evolution and insights into agronomic trait innovations of Sesamum species.</title>
        <authorList>
            <person name="Miao H."/>
            <person name="Wang L."/>
            <person name="Qu L."/>
            <person name="Liu H."/>
            <person name="Sun Y."/>
            <person name="Le M."/>
            <person name="Wang Q."/>
            <person name="Wei S."/>
            <person name="Zheng Y."/>
            <person name="Lin W."/>
            <person name="Duan Y."/>
            <person name="Cao H."/>
            <person name="Xiong S."/>
            <person name="Wang X."/>
            <person name="Wei L."/>
            <person name="Li C."/>
            <person name="Ma Q."/>
            <person name="Ju M."/>
            <person name="Zhao R."/>
            <person name="Li G."/>
            <person name="Mu C."/>
            <person name="Tian Q."/>
            <person name="Mei H."/>
            <person name="Zhang T."/>
            <person name="Gao T."/>
            <person name="Zhang H."/>
        </authorList>
    </citation>
    <scope>NUCLEOTIDE SEQUENCE</scope>
    <source>
        <strain evidence="2">KEN1</strain>
    </source>
</reference>
<comment type="caution">
    <text evidence="2">The sequence shown here is derived from an EMBL/GenBank/DDBJ whole genome shotgun (WGS) entry which is preliminary data.</text>
</comment>
<sequence>MDDFKFILGLNFLRDTRTAVLPHVDSLMMMGAKPCVIPTLAGRTGEKNLSAMQFEKGCKRNDPSYLFNLRFDEIEDASGPISGVIKKSLKEFEDVMPDELPRKLPSKRAVDHKIKLVPGTKPPARAPYRMSQPEPVELRKQLKDMLESGIIKPAKSPLLRPSKPGEIFYQDRLEGRATGKSGSRRAMRRRRQWSQGMKLSSFFSCPSA</sequence>
<evidence type="ECO:0000313" key="2">
    <source>
        <dbReference type="EMBL" id="KAL0406139.1"/>
    </source>
</evidence>
<feature type="region of interest" description="Disordered" evidence="1">
    <location>
        <begin position="171"/>
        <end position="193"/>
    </location>
</feature>
<reference evidence="2" key="1">
    <citation type="submission" date="2020-06" db="EMBL/GenBank/DDBJ databases">
        <authorList>
            <person name="Li T."/>
            <person name="Hu X."/>
            <person name="Zhang T."/>
            <person name="Song X."/>
            <person name="Zhang H."/>
            <person name="Dai N."/>
            <person name="Sheng W."/>
            <person name="Hou X."/>
            <person name="Wei L."/>
        </authorList>
    </citation>
    <scope>NUCLEOTIDE SEQUENCE</scope>
    <source>
        <strain evidence="2">KEN1</strain>
        <tissue evidence="2">Leaf</tissue>
    </source>
</reference>
<feature type="compositionally biased region" description="Basic residues" evidence="1">
    <location>
        <begin position="182"/>
        <end position="192"/>
    </location>
</feature>
<dbReference type="PANTHER" id="PTHR15503">
    <property type="entry name" value="LDOC1 RELATED"/>
    <property type="match status" value="1"/>
</dbReference>
<dbReference type="Gene3D" id="3.10.10.10">
    <property type="entry name" value="HIV Type 1 Reverse Transcriptase, subunit A, domain 1"/>
    <property type="match status" value="1"/>
</dbReference>
<dbReference type="EMBL" id="JACGWN010000014">
    <property type="protein sequence ID" value="KAL0406139.1"/>
    <property type="molecule type" value="Genomic_DNA"/>
</dbReference>
<dbReference type="SUPFAM" id="SSF56672">
    <property type="entry name" value="DNA/RNA polymerases"/>
    <property type="match status" value="1"/>
</dbReference>